<keyword evidence="4" id="KW-1185">Reference proteome</keyword>
<accession>A0A2N5TQ28</accession>
<dbReference type="InterPro" id="IPR050187">
    <property type="entry name" value="Lipid_Phosphate_FormReg"/>
</dbReference>
<feature type="region of interest" description="Disordered" evidence="1">
    <location>
        <begin position="327"/>
        <end position="349"/>
    </location>
</feature>
<name>A0A2N5TQ28_9BASI</name>
<dbReference type="Proteomes" id="UP000235388">
    <property type="component" value="Unassembled WGS sequence"/>
</dbReference>
<dbReference type="PANTHER" id="PTHR12358:SF31">
    <property type="entry name" value="ACYLGLYCEROL KINASE, MITOCHONDRIAL"/>
    <property type="match status" value="1"/>
</dbReference>
<dbReference type="GO" id="GO:0016020">
    <property type="term" value="C:membrane"/>
    <property type="evidence" value="ECO:0007669"/>
    <property type="project" value="TreeGrafter"/>
</dbReference>
<dbReference type="PANTHER" id="PTHR12358">
    <property type="entry name" value="SPHINGOSINE KINASE"/>
    <property type="match status" value="1"/>
</dbReference>
<dbReference type="InterPro" id="IPR001206">
    <property type="entry name" value="Diacylglycerol_kinase_cat_dom"/>
</dbReference>
<dbReference type="EMBL" id="PGCJ01000479">
    <property type="protein sequence ID" value="PLW27584.1"/>
    <property type="molecule type" value="Genomic_DNA"/>
</dbReference>
<evidence type="ECO:0000256" key="1">
    <source>
        <dbReference type="SAM" id="MobiDB-lite"/>
    </source>
</evidence>
<sequence>MTNPQQSHSALSPTSKANSLSQQLAQRTLLLSTLQSANGFDNAQLVQSNRSLTITYSRATGAFKRCLPRNRKLENKIDIDYRNILNCQLNHQDQLTHTLTLSFINSSQDQKFKLKTLTLTGNIEDSSDTSQKEAQNWVENLLLRSYEFKAVPRSRRVLIIINPQSGSKKSVKIWSSVVEPILKASTATYEVIFTTHSGHAGELGEKLDLDTVDVLSCVSGDGLVHEVLNGLGRRKSDFGVAMDKLALTSIPCATLNVLKGISVRLDLCSSTQLSDEAQQGQKSSEPIRKLSLLSTSFGIMAELDVGTEHLRRLGSIRRTFEAQRQSLSQQAADPKYVPTHSGHSSFEADSNGLPPLKYGDITTDIDSAEESNSDHPWTTIETDIISFYAGILPFMSQELLLFPAKVPGHDGTIDITLHHSDSVWKTLACLVGAETGGLFKNKDSSVLREWKQRGYESLFKSQADEEAQPSHFKSSSSVAARGPSDAGPSREVSLSRALIDLREGDTGTSREMVSQRAERDDPFNEPSTIKPSRAGQQLSGRSGASQRGPQLGSTRHMMDDTLESPPDSPTLFGIRHDNKQNPRPTQRASVAAVPSQPARPHNTRLSERPASQAFVPMQPEQIDTFFGGNLLESECFEPSPLQGKRIQYTDPKDA</sequence>
<dbReference type="SUPFAM" id="SSF111331">
    <property type="entry name" value="NAD kinase/diacylglycerol kinase-like"/>
    <property type="match status" value="1"/>
</dbReference>
<dbReference type="OrthoDB" id="3853857at2759"/>
<dbReference type="STRING" id="200324.A0A2N5TQ28"/>
<reference evidence="3 4" key="1">
    <citation type="submission" date="2017-11" db="EMBL/GenBank/DDBJ databases">
        <title>De novo assembly and phasing of dikaryotic genomes from two isolates of Puccinia coronata f. sp. avenae, the causal agent of oat crown rust.</title>
        <authorList>
            <person name="Miller M.E."/>
            <person name="Zhang Y."/>
            <person name="Omidvar V."/>
            <person name="Sperschneider J."/>
            <person name="Schwessinger B."/>
            <person name="Raley C."/>
            <person name="Palmer J.M."/>
            <person name="Garnica D."/>
            <person name="Upadhyaya N."/>
            <person name="Rathjen J."/>
            <person name="Taylor J.M."/>
            <person name="Park R.F."/>
            <person name="Dodds P.N."/>
            <person name="Hirsch C.D."/>
            <person name="Kianian S.F."/>
            <person name="Figueroa M."/>
        </authorList>
    </citation>
    <scope>NUCLEOTIDE SEQUENCE [LARGE SCALE GENOMIC DNA]</scope>
    <source>
        <strain evidence="3">12NC29</strain>
    </source>
</reference>
<proteinExistence type="predicted"/>
<protein>
    <recommendedName>
        <fullName evidence="2">DAGKc domain-containing protein</fullName>
    </recommendedName>
</protein>
<gene>
    <name evidence="3" type="ORF">PCANC_19890</name>
</gene>
<dbReference type="GO" id="GO:0046512">
    <property type="term" value="P:sphingosine biosynthetic process"/>
    <property type="evidence" value="ECO:0007669"/>
    <property type="project" value="TreeGrafter"/>
</dbReference>
<evidence type="ECO:0000313" key="4">
    <source>
        <dbReference type="Proteomes" id="UP000235388"/>
    </source>
</evidence>
<dbReference type="GO" id="GO:0005737">
    <property type="term" value="C:cytoplasm"/>
    <property type="evidence" value="ECO:0007669"/>
    <property type="project" value="TreeGrafter"/>
</dbReference>
<dbReference type="Gene3D" id="3.40.50.10330">
    <property type="entry name" value="Probable inorganic polyphosphate/atp-NAD kinase, domain 1"/>
    <property type="match status" value="1"/>
</dbReference>
<dbReference type="InterPro" id="IPR016064">
    <property type="entry name" value="NAD/diacylglycerol_kinase_sf"/>
</dbReference>
<dbReference type="InterPro" id="IPR055916">
    <property type="entry name" value="DUF7493"/>
</dbReference>
<feature type="domain" description="DAGKc" evidence="2">
    <location>
        <begin position="152"/>
        <end position="296"/>
    </location>
</feature>
<dbReference type="GO" id="GO:0016773">
    <property type="term" value="F:phosphotransferase activity, alcohol group as acceptor"/>
    <property type="evidence" value="ECO:0007669"/>
    <property type="project" value="UniProtKB-ARBA"/>
</dbReference>
<evidence type="ECO:0000259" key="2">
    <source>
        <dbReference type="PROSITE" id="PS50146"/>
    </source>
</evidence>
<dbReference type="Pfam" id="PF00781">
    <property type="entry name" value="DAGK_cat"/>
    <property type="match status" value="1"/>
</dbReference>
<dbReference type="GO" id="GO:0001727">
    <property type="term" value="F:lipid kinase activity"/>
    <property type="evidence" value="ECO:0007669"/>
    <property type="project" value="TreeGrafter"/>
</dbReference>
<dbReference type="AlphaFoldDB" id="A0A2N5TQ28"/>
<dbReference type="SMART" id="SM00046">
    <property type="entry name" value="DAGKc"/>
    <property type="match status" value="1"/>
</dbReference>
<dbReference type="Pfam" id="PF24321">
    <property type="entry name" value="DUF7493"/>
    <property type="match status" value="1"/>
</dbReference>
<feature type="region of interest" description="Disordered" evidence="1">
    <location>
        <begin position="461"/>
        <end position="613"/>
    </location>
</feature>
<dbReference type="PROSITE" id="PS50146">
    <property type="entry name" value="DAGK"/>
    <property type="match status" value="1"/>
</dbReference>
<dbReference type="Gene3D" id="2.60.200.40">
    <property type="match status" value="1"/>
</dbReference>
<dbReference type="InterPro" id="IPR017438">
    <property type="entry name" value="ATP-NAD_kinase_N"/>
</dbReference>
<comment type="caution">
    <text evidence="3">The sequence shown here is derived from an EMBL/GenBank/DDBJ whole genome shotgun (WGS) entry which is preliminary data.</text>
</comment>
<organism evidence="3 4">
    <name type="scientific">Puccinia coronata f. sp. avenae</name>
    <dbReference type="NCBI Taxonomy" id="200324"/>
    <lineage>
        <taxon>Eukaryota</taxon>
        <taxon>Fungi</taxon>
        <taxon>Dikarya</taxon>
        <taxon>Basidiomycota</taxon>
        <taxon>Pucciniomycotina</taxon>
        <taxon>Pucciniomycetes</taxon>
        <taxon>Pucciniales</taxon>
        <taxon>Pucciniaceae</taxon>
        <taxon>Puccinia</taxon>
    </lineage>
</organism>
<evidence type="ECO:0000313" key="3">
    <source>
        <dbReference type="EMBL" id="PLW27584.1"/>
    </source>
</evidence>
<feature type="compositionally biased region" description="Polar residues" evidence="1">
    <location>
        <begin position="525"/>
        <end position="553"/>
    </location>
</feature>